<accession>A0A542W0Q7</accession>
<comment type="caution">
    <text evidence="1">The sequence shown here is derived from an EMBL/GenBank/DDBJ whole genome shotgun (WGS) entry which is preliminary data.</text>
</comment>
<organism evidence="1 2">
    <name type="scientific">Zymomonas mobilis</name>
    <dbReference type="NCBI Taxonomy" id="542"/>
    <lineage>
        <taxon>Bacteria</taxon>
        <taxon>Pseudomonadati</taxon>
        <taxon>Pseudomonadota</taxon>
        <taxon>Alphaproteobacteria</taxon>
        <taxon>Sphingomonadales</taxon>
        <taxon>Zymomonadaceae</taxon>
        <taxon>Zymomonas</taxon>
    </lineage>
</organism>
<dbReference type="Proteomes" id="UP000316887">
    <property type="component" value="Unassembled WGS sequence"/>
</dbReference>
<proteinExistence type="predicted"/>
<dbReference type="EMBL" id="VFOF01000001">
    <property type="protein sequence ID" value="TQL17123.1"/>
    <property type="molecule type" value="Genomic_DNA"/>
</dbReference>
<dbReference type="InterPro" id="IPR021730">
    <property type="entry name" value="YdbH"/>
</dbReference>
<gene>
    <name evidence="1" type="ORF">FBY58_0684</name>
</gene>
<protein>
    <submittedName>
        <fullName evidence="1">Dicarboxylate transport</fullName>
    </submittedName>
</protein>
<evidence type="ECO:0000313" key="2">
    <source>
        <dbReference type="Proteomes" id="UP000316887"/>
    </source>
</evidence>
<dbReference type="AlphaFoldDB" id="A0A542W0Q7"/>
<reference evidence="1 2" key="1">
    <citation type="submission" date="2019-06" db="EMBL/GenBank/DDBJ databases">
        <title>Genome sequencing of Zymomonas mobilis strains for genetic engineering and biofuel applications.</title>
        <authorList>
            <person name="Teravest M."/>
        </authorList>
    </citation>
    <scope>NUCLEOTIDE SEQUENCE [LARGE SCALE GENOMIC DNA]</scope>
    <source>
        <strain evidence="1 2">AN0101</strain>
    </source>
</reference>
<name>A0A542W0Q7_ZYMMB</name>
<dbReference type="Pfam" id="PF11739">
    <property type="entry name" value="YdbH-like"/>
    <property type="match status" value="1"/>
</dbReference>
<sequence>MIFGRWLIGREVNQLHMKAHYRLTRLDPTIQQLDNLVIGDPDYPDLTADRVVIHLKPLWHGLAISSIHFDKLRLYGRLDQKGFDFGNLDALKSYMTTSGNSSGLPILDVDLKDARMRLRTAYGTIGMAVDGSGNLANGFQGNLAVSMPHFSSEACQIEKGHLFLKTSVSSGKPYLHGPVTAETMRCKAADLFLRKMDGVIDGHLNKALDNWEGGASISAPEIASSGQSPWQLSAVSGRVAAKGDFQQAKGQMDISGLEQMALVSGGKWHLASNFNLPFAYFSDARKGDSLLVDSHLSLENAHVKADFSSLSVPDGTPLFSLVQRLRQNLTKLAGDVSADTEISLDNHQGNLTATLKKAVVRGATDQKIQFSGAADWQEKRQIPWHFGGDLSFKGEGLPTALVHLNQLGTYGVKGEAKFEPYRDNLASITLTPVSFLYEKQHFELKTQANISGPIGNNGHVDSLLLPIDVEGQDKRIAINRNCFNLRAEKLVMSGITSQKIVLPLCPVEQSFLRVDNGRLIEGGARLDNPTISGVINNQPFTLRVKTSSLFLGRQYAELSGLQFNQKGDEGDADTHLSVDHLTANLNGMDGEGDLTGVSGRLGMVPFLFSNGAAHWEWQNKGGERKSENTDIVLHGAVDIADADQASPRFLPMRSQDLLMQINTERLHITAGLDRPIDIRSVHLLDTRIEHHFSDSRGHVLFHVNKVVFDKTLQPEQITPLSLGIFADVKGSLSGQGRIDWQNKKIVSTGDFVTNGLDFAAAFGTVSGFKGKVAFSDLLNLKTPANQLATVDEINAGLAIKGGQIHYQLLPNRVIVIEKGNWPFFDGHLTLDGAVLDFGHTGMHKVVFHVSDMDSAPLVDNLQLKNLFVSGRFDGVLPIEFSANSGKIEGGHLASRVPGGVVSYVGPVSNAHQGMLGKLTFDVLKGVRYGHLDVGLNGSLDGDFISSIQFGGVREVETKAPRSYLAREMEKLPFHFNVQVKAPFRGLLNAMRSYNNPRSVLNQSELSNEGAF</sequence>
<evidence type="ECO:0000313" key="1">
    <source>
        <dbReference type="EMBL" id="TQL17123.1"/>
    </source>
</evidence>